<evidence type="ECO:0000256" key="2">
    <source>
        <dbReference type="ARBA" id="ARBA00022679"/>
    </source>
</evidence>
<dbReference type="SUPFAM" id="SSF53448">
    <property type="entry name" value="Nucleotide-diphospho-sugar transferases"/>
    <property type="match status" value="1"/>
</dbReference>
<dbReference type="Gene3D" id="3.90.550.10">
    <property type="entry name" value="Spore Coat Polysaccharide Biosynthesis Protein SpsA, Chain A"/>
    <property type="match status" value="1"/>
</dbReference>
<evidence type="ECO:0000259" key="3">
    <source>
        <dbReference type="Pfam" id="PF00535"/>
    </source>
</evidence>
<dbReference type="CDD" id="cd00761">
    <property type="entry name" value="Glyco_tranf_GTA_type"/>
    <property type="match status" value="1"/>
</dbReference>
<dbReference type="EMBL" id="JACRSO010000001">
    <property type="protein sequence ID" value="MBC8528027.1"/>
    <property type="molecule type" value="Genomic_DNA"/>
</dbReference>
<dbReference type="GO" id="GO:0016757">
    <property type="term" value="F:glycosyltransferase activity"/>
    <property type="evidence" value="ECO:0007669"/>
    <property type="project" value="UniProtKB-KW"/>
</dbReference>
<protein>
    <submittedName>
        <fullName evidence="4">Glycosyltransferase</fullName>
    </submittedName>
</protein>
<dbReference type="PANTHER" id="PTHR22916:SF51">
    <property type="entry name" value="GLYCOSYLTRANSFERASE EPSH-RELATED"/>
    <property type="match status" value="1"/>
</dbReference>
<sequence>MNEPLFSVILPVHDTRDYLDECLNSALTQSLDDFELICIDNGSTDGSGELLDRYAQQDARMQVFHQMDRGLSNARNVGLAAARGRYIAFLDSDDVLKPQALQRMYAAMSSGMLDLLCFEFDILPEKDGWTMGDGSPQAWRRQREHPGLMDGGDMFVDMYRVGDYRCMVWALCLSRKFLLQTGLHFEEGIINEDEIFTLNALLKARRTRHLYESLYVYRLRKGSLMQTASRSPLGLRSRLRVLEEQIALCSDPGLPATVRECVASQAQALVRDTQRRFAVQFSSDGTSGK</sequence>
<accession>A0A926CYH1</accession>
<dbReference type="PANTHER" id="PTHR22916">
    <property type="entry name" value="GLYCOSYLTRANSFERASE"/>
    <property type="match status" value="1"/>
</dbReference>
<gene>
    <name evidence="4" type="ORF">H8699_01060</name>
</gene>
<reference evidence="4" key="1">
    <citation type="submission" date="2020-08" db="EMBL/GenBank/DDBJ databases">
        <title>Genome public.</title>
        <authorList>
            <person name="Liu C."/>
            <person name="Sun Q."/>
        </authorList>
    </citation>
    <scope>NUCLEOTIDE SEQUENCE</scope>
    <source>
        <strain evidence="4">NSJ-44</strain>
    </source>
</reference>
<evidence type="ECO:0000313" key="4">
    <source>
        <dbReference type="EMBL" id="MBC8528027.1"/>
    </source>
</evidence>
<organism evidence="4 5">
    <name type="scientific">Luoshenia tenuis</name>
    <dbReference type="NCBI Taxonomy" id="2763654"/>
    <lineage>
        <taxon>Bacteria</taxon>
        <taxon>Bacillati</taxon>
        <taxon>Bacillota</taxon>
        <taxon>Clostridia</taxon>
        <taxon>Christensenellales</taxon>
        <taxon>Christensenellaceae</taxon>
        <taxon>Luoshenia</taxon>
    </lineage>
</organism>
<feature type="domain" description="Glycosyltransferase 2-like" evidence="3">
    <location>
        <begin position="7"/>
        <end position="126"/>
    </location>
</feature>
<dbReference type="Pfam" id="PF00535">
    <property type="entry name" value="Glycos_transf_2"/>
    <property type="match status" value="1"/>
</dbReference>
<proteinExistence type="predicted"/>
<dbReference type="InterPro" id="IPR029044">
    <property type="entry name" value="Nucleotide-diphossugar_trans"/>
</dbReference>
<keyword evidence="1" id="KW-0328">Glycosyltransferase</keyword>
<evidence type="ECO:0000256" key="1">
    <source>
        <dbReference type="ARBA" id="ARBA00022676"/>
    </source>
</evidence>
<keyword evidence="2" id="KW-0808">Transferase</keyword>
<dbReference type="InterPro" id="IPR001173">
    <property type="entry name" value="Glyco_trans_2-like"/>
</dbReference>
<evidence type="ECO:0000313" key="5">
    <source>
        <dbReference type="Proteomes" id="UP000654279"/>
    </source>
</evidence>
<name>A0A926CYH1_9FIRM</name>
<comment type="caution">
    <text evidence="4">The sequence shown here is derived from an EMBL/GenBank/DDBJ whole genome shotgun (WGS) entry which is preliminary data.</text>
</comment>
<dbReference type="Proteomes" id="UP000654279">
    <property type="component" value="Unassembled WGS sequence"/>
</dbReference>
<keyword evidence="5" id="KW-1185">Reference proteome</keyword>
<dbReference type="AlphaFoldDB" id="A0A926CYH1"/>
<dbReference type="RefSeq" id="WP_249284088.1">
    <property type="nucleotide sequence ID" value="NZ_JACRSO010000001.1"/>
</dbReference>